<evidence type="ECO:0000313" key="3">
    <source>
        <dbReference type="Proteomes" id="UP000199403"/>
    </source>
</evidence>
<keyword evidence="1" id="KW-0472">Membrane</keyword>
<reference evidence="3" key="1">
    <citation type="submission" date="2016-10" db="EMBL/GenBank/DDBJ databases">
        <authorList>
            <person name="Varghese N."/>
            <person name="Submissions S."/>
        </authorList>
    </citation>
    <scope>NUCLEOTIDE SEQUENCE [LARGE SCALE GENOMIC DNA]</scope>
    <source>
        <strain evidence="3">IBRC-M 10761</strain>
    </source>
</reference>
<dbReference type="OrthoDB" id="1525013at2"/>
<evidence type="ECO:0000313" key="2">
    <source>
        <dbReference type="EMBL" id="SEJ76718.1"/>
    </source>
</evidence>
<proteinExistence type="predicted"/>
<evidence type="ECO:0000256" key="1">
    <source>
        <dbReference type="SAM" id="Phobius"/>
    </source>
</evidence>
<evidence type="ECO:0008006" key="4">
    <source>
        <dbReference type="Google" id="ProtNLM"/>
    </source>
</evidence>
<keyword evidence="1" id="KW-0812">Transmembrane</keyword>
<dbReference type="Pfam" id="PF10825">
    <property type="entry name" value="DUF2752"/>
    <property type="match status" value="1"/>
</dbReference>
<sequence>MKRFPIGILEFLTWAIALTGLFFFARVEGPHAGLCPIANLGLTWCPGCGLGRSIHLFLRGDFHASWEMHPMGSFAVLVIVWRQFELLYLIKKQLKSWQTY</sequence>
<feature type="transmembrane region" description="Helical" evidence="1">
    <location>
        <begin position="6"/>
        <end position="25"/>
    </location>
</feature>
<dbReference type="AlphaFoldDB" id="A0A1H7BGU5"/>
<keyword evidence="1" id="KW-1133">Transmembrane helix</keyword>
<dbReference type="STRING" id="1416801.SAMN05192553_1123"/>
<dbReference type="Proteomes" id="UP000199403">
    <property type="component" value="Unassembled WGS sequence"/>
</dbReference>
<gene>
    <name evidence="2" type="ORF">SAMN05192553_1123</name>
</gene>
<name>A0A1H7BGU5_9BACT</name>
<dbReference type="InterPro" id="IPR021215">
    <property type="entry name" value="DUF2752"/>
</dbReference>
<protein>
    <recommendedName>
        <fullName evidence="4">DUF2752 domain-containing protein</fullName>
    </recommendedName>
</protein>
<feature type="transmembrane region" description="Helical" evidence="1">
    <location>
        <begin position="70"/>
        <end position="90"/>
    </location>
</feature>
<organism evidence="2 3">
    <name type="scientific">Cyclobacterium xiamenense</name>
    <dbReference type="NCBI Taxonomy" id="1297121"/>
    <lineage>
        <taxon>Bacteria</taxon>
        <taxon>Pseudomonadati</taxon>
        <taxon>Bacteroidota</taxon>
        <taxon>Cytophagia</taxon>
        <taxon>Cytophagales</taxon>
        <taxon>Cyclobacteriaceae</taxon>
        <taxon>Cyclobacterium</taxon>
    </lineage>
</organism>
<accession>A0A1H7BGU5</accession>
<dbReference type="EMBL" id="FNZH01000012">
    <property type="protein sequence ID" value="SEJ76718.1"/>
    <property type="molecule type" value="Genomic_DNA"/>
</dbReference>
<dbReference type="RefSeq" id="WP_092178633.1">
    <property type="nucleotide sequence ID" value="NZ_FNZH01000012.1"/>
</dbReference>
<keyword evidence="3" id="KW-1185">Reference proteome</keyword>